<dbReference type="PANTHER" id="PTHR43648">
    <property type="entry name" value="ELECTRON TRANSFER FLAVOPROTEIN BETA SUBUNIT LYSINE METHYLTRANSFERASE"/>
    <property type="match status" value="1"/>
</dbReference>
<comment type="function">
    <text evidence="6">Methylates ribosomal protein L11.</text>
</comment>
<dbReference type="InterPro" id="IPR029063">
    <property type="entry name" value="SAM-dependent_MTases_sf"/>
</dbReference>
<evidence type="ECO:0000256" key="5">
    <source>
        <dbReference type="ARBA" id="ARBA00022691"/>
    </source>
</evidence>
<comment type="subcellular location">
    <subcellularLocation>
        <location evidence="6">Cytoplasm</location>
    </subcellularLocation>
</comment>
<evidence type="ECO:0000256" key="2">
    <source>
        <dbReference type="ARBA" id="ARBA00022490"/>
    </source>
</evidence>
<dbReference type="CDD" id="cd02440">
    <property type="entry name" value="AdoMet_MTases"/>
    <property type="match status" value="1"/>
</dbReference>
<protein>
    <recommendedName>
        <fullName evidence="6">Ribosomal protein L11 methyltransferase</fullName>
        <shortName evidence="6">L11 Mtase</shortName>
        <ecNumber evidence="6">2.1.1.-</ecNumber>
    </recommendedName>
</protein>
<name>A0A3D9FIZ3_9SPHN</name>
<keyword evidence="7" id="KW-0689">Ribosomal protein</keyword>
<comment type="catalytic activity">
    <reaction evidence="6">
        <text>L-lysyl-[protein] + 3 S-adenosyl-L-methionine = N(6),N(6),N(6)-trimethyl-L-lysyl-[protein] + 3 S-adenosyl-L-homocysteine + 3 H(+)</text>
        <dbReference type="Rhea" id="RHEA:54192"/>
        <dbReference type="Rhea" id="RHEA-COMP:9752"/>
        <dbReference type="Rhea" id="RHEA-COMP:13826"/>
        <dbReference type="ChEBI" id="CHEBI:15378"/>
        <dbReference type="ChEBI" id="CHEBI:29969"/>
        <dbReference type="ChEBI" id="CHEBI:57856"/>
        <dbReference type="ChEBI" id="CHEBI:59789"/>
        <dbReference type="ChEBI" id="CHEBI:61961"/>
    </reaction>
</comment>
<keyword evidence="5 6" id="KW-0949">S-adenosyl-L-methionine</keyword>
<evidence type="ECO:0000313" key="7">
    <source>
        <dbReference type="EMBL" id="RED17562.1"/>
    </source>
</evidence>
<dbReference type="PANTHER" id="PTHR43648:SF1">
    <property type="entry name" value="ELECTRON TRANSFER FLAVOPROTEIN BETA SUBUNIT LYSINE METHYLTRANSFERASE"/>
    <property type="match status" value="1"/>
</dbReference>
<dbReference type="AlphaFoldDB" id="A0A3D9FIZ3"/>
<reference evidence="7 8" key="1">
    <citation type="submission" date="2018-07" db="EMBL/GenBank/DDBJ databases">
        <title>Genomic Encyclopedia of Type Strains, Phase IV (KMG-IV): sequencing the most valuable type-strain genomes for metagenomic binning, comparative biology and taxonomic classification.</title>
        <authorList>
            <person name="Goeker M."/>
        </authorList>
    </citation>
    <scope>NUCLEOTIDE SEQUENCE [LARGE SCALE GENOMIC DNA]</scope>
    <source>
        <strain evidence="7 8">DSM 26725</strain>
    </source>
</reference>
<comment type="caution">
    <text evidence="7">The sequence shown here is derived from an EMBL/GenBank/DDBJ whole genome shotgun (WGS) entry which is preliminary data.</text>
</comment>
<sequence length="311" mass="33775">MESWKLTLPCTRAEAEILKEDIAPFVLLEPVPVLMTSEIDPAAPDDWQLDIYFEEEPSAATVTMAKQLVPSSADTTPVIIRLDDQDWVAISQEGLAPIREGRFFVHTPIHRDEIPEGALVFEIDAGQAFGTGHHETTAGCLAILDTLKSQGRRYRSIADIGTGTGILAFAAMALWPNAETIASDIDPLAIEVAEQNAAINAVRIGRGSGQVEMLVAAGLAHRRLRARAPYDLLIANILAGPLIELAPIFGNGVAPGGTLVLAGLLDKQADAVASAYRRNRFRLAERLNRGEWSILRLEKRRVRGHRPASRG</sequence>
<dbReference type="EC" id="2.1.1.-" evidence="6"/>
<keyword evidence="8" id="KW-1185">Reference proteome</keyword>
<dbReference type="Proteomes" id="UP000256310">
    <property type="component" value="Unassembled WGS sequence"/>
</dbReference>
<keyword evidence="3 6" id="KW-0489">Methyltransferase</keyword>
<dbReference type="GO" id="GO:0032259">
    <property type="term" value="P:methylation"/>
    <property type="evidence" value="ECO:0007669"/>
    <property type="project" value="UniProtKB-KW"/>
</dbReference>
<evidence type="ECO:0000256" key="1">
    <source>
        <dbReference type="ARBA" id="ARBA00009741"/>
    </source>
</evidence>
<dbReference type="InterPro" id="IPR050078">
    <property type="entry name" value="Ribosomal_L11_MeTrfase_PrmA"/>
</dbReference>
<feature type="binding site" evidence="6">
    <location>
        <position position="236"/>
    </location>
    <ligand>
        <name>S-adenosyl-L-methionine</name>
        <dbReference type="ChEBI" id="CHEBI:59789"/>
    </ligand>
</feature>
<comment type="similarity">
    <text evidence="1 6">Belongs to the methyltransferase superfamily. PrmA family.</text>
</comment>
<dbReference type="Pfam" id="PF06325">
    <property type="entry name" value="PrmA"/>
    <property type="match status" value="1"/>
</dbReference>
<dbReference type="InterPro" id="IPR004498">
    <property type="entry name" value="Ribosomal_PrmA_MeTrfase"/>
</dbReference>
<evidence type="ECO:0000313" key="8">
    <source>
        <dbReference type="Proteomes" id="UP000256310"/>
    </source>
</evidence>
<evidence type="ECO:0000256" key="6">
    <source>
        <dbReference type="HAMAP-Rule" id="MF_00735"/>
    </source>
</evidence>
<evidence type="ECO:0000256" key="3">
    <source>
        <dbReference type="ARBA" id="ARBA00022603"/>
    </source>
</evidence>
<feature type="binding site" evidence="6">
    <location>
        <position position="137"/>
    </location>
    <ligand>
        <name>S-adenosyl-L-methionine</name>
        <dbReference type="ChEBI" id="CHEBI:59789"/>
    </ligand>
</feature>
<keyword evidence="4 6" id="KW-0808">Transferase</keyword>
<dbReference type="Gene3D" id="3.40.50.150">
    <property type="entry name" value="Vaccinia Virus protein VP39"/>
    <property type="match status" value="1"/>
</dbReference>
<accession>A0A3D9FIZ3</accession>
<evidence type="ECO:0000256" key="4">
    <source>
        <dbReference type="ARBA" id="ARBA00022679"/>
    </source>
</evidence>
<dbReference type="GO" id="GO:0016279">
    <property type="term" value="F:protein-lysine N-methyltransferase activity"/>
    <property type="evidence" value="ECO:0007669"/>
    <property type="project" value="RHEA"/>
</dbReference>
<gene>
    <name evidence="6" type="primary">prmA</name>
    <name evidence="7" type="ORF">DFR46_2612</name>
</gene>
<dbReference type="HAMAP" id="MF_00735">
    <property type="entry name" value="Methyltr_PrmA"/>
    <property type="match status" value="1"/>
</dbReference>
<dbReference type="OrthoDB" id="9785995at2"/>
<dbReference type="SUPFAM" id="SSF53335">
    <property type="entry name" value="S-adenosyl-L-methionine-dependent methyltransferases"/>
    <property type="match status" value="1"/>
</dbReference>
<organism evidence="7 8">
    <name type="scientific">Parasphingopyxis lamellibrachiae</name>
    <dbReference type="NCBI Taxonomy" id="680125"/>
    <lineage>
        <taxon>Bacteria</taxon>
        <taxon>Pseudomonadati</taxon>
        <taxon>Pseudomonadota</taxon>
        <taxon>Alphaproteobacteria</taxon>
        <taxon>Sphingomonadales</taxon>
        <taxon>Sphingomonadaceae</taxon>
        <taxon>Parasphingopyxis</taxon>
    </lineage>
</organism>
<keyword evidence="7" id="KW-0687">Ribonucleoprotein</keyword>
<dbReference type="EMBL" id="QRDP01000004">
    <property type="protein sequence ID" value="RED17562.1"/>
    <property type="molecule type" value="Genomic_DNA"/>
</dbReference>
<keyword evidence="2 6" id="KW-0963">Cytoplasm</keyword>
<dbReference type="GO" id="GO:0005737">
    <property type="term" value="C:cytoplasm"/>
    <property type="evidence" value="ECO:0007669"/>
    <property type="project" value="UniProtKB-SubCell"/>
</dbReference>
<proteinExistence type="inferred from homology"/>
<dbReference type="GO" id="GO:0005840">
    <property type="term" value="C:ribosome"/>
    <property type="evidence" value="ECO:0007669"/>
    <property type="project" value="UniProtKB-KW"/>
</dbReference>
<dbReference type="RefSeq" id="WP_116236815.1">
    <property type="nucleotide sequence ID" value="NZ_QRDP01000004.1"/>
</dbReference>
<feature type="binding site" evidence="6">
    <location>
        <position position="161"/>
    </location>
    <ligand>
        <name>S-adenosyl-L-methionine</name>
        <dbReference type="ChEBI" id="CHEBI:59789"/>
    </ligand>
</feature>
<feature type="binding site" evidence="6">
    <location>
        <position position="184"/>
    </location>
    <ligand>
        <name>S-adenosyl-L-methionine</name>
        <dbReference type="ChEBI" id="CHEBI:59789"/>
    </ligand>
</feature>